<dbReference type="InterPro" id="IPR057940">
    <property type="entry name" value="Tri-helical_dom"/>
</dbReference>
<evidence type="ECO:0000259" key="4">
    <source>
        <dbReference type="Pfam" id="PF24962"/>
    </source>
</evidence>
<feature type="compositionally biased region" description="Polar residues" evidence="1">
    <location>
        <begin position="158"/>
        <end position="174"/>
    </location>
</feature>
<evidence type="ECO:0000259" key="3">
    <source>
        <dbReference type="Pfam" id="PF24465"/>
    </source>
</evidence>
<dbReference type="Pfam" id="PF14420">
    <property type="entry name" value="Clr5"/>
    <property type="match status" value="1"/>
</dbReference>
<feature type="domain" description="Tri-helical" evidence="3">
    <location>
        <begin position="228"/>
        <end position="306"/>
    </location>
</feature>
<gene>
    <name evidence="5" type="ORF">FALBO_11857</name>
</gene>
<dbReference type="InterPro" id="IPR056669">
    <property type="entry name" value="DUF7767"/>
</dbReference>
<dbReference type="AlphaFoldDB" id="A0A8H4L540"/>
<dbReference type="InterPro" id="IPR025676">
    <property type="entry name" value="Clr5_dom"/>
</dbReference>
<evidence type="ECO:0000313" key="6">
    <source>
        <dbReference type="Proteomes" id="UP000554235"/>
    </source>
</evidence>
<dbReference type="Pfam" id="PF24962">
    <property type="entry name" value="DUF7767"/>
    <property type="match status" value="1"/>
</dbReference>
<name>A0A8H4L540_9HYPO</name>
<dbReference type="PANTHER" id="PTHR38788:SF5">
    <property type="entry name" value="CLR5 DOMAIN-CONTAINING PROTEIN"/>
    <property type="match status" value="1"/>
</dbReference>
<protein>
    <recommendedName>
        <fullName evidence="7">Clr5 domain-containing protein</fullName>
    </recommendedName>
</protein>
<dbReference type="PANTHER" id="PTHR38788">
    <property type="entry name" value="CLR5 DOMAIN-CONTAINING PROTEIN"/>
    <property type="match status" value="1"/>
</dbReference>
<evidence type="ECO:0000313" key="5">
    <source>
        <dbReference type="EMBL" id="KAF4461344.1"/>
    </source>
</evidence>
<dbReference type="OrthoDB" id="4115389at2759"/>
<dbReference type="Proteomes" id="UP000554235">
    <property type="component" value="Unassembled WGS sequence"/>
</dbReference>
<feature type="compositionally biased region" description="Polar residues" evidence="1">
    <location>
        <begin position="482"/>
        <end position="499"/>
    </location>
</feature>
<feature type="domain" description="Tri-helical" evidence="3">
    <location>
        <begin position="316"/>
        <end position="395"/>
    </location>
</feature>
<evidence type="ECO:0008006" key="7">
    <source>
        <dbReference type="Google" id="ProtNLM"/>
    </source>
</evidence>
<keyword evidence="6" id="KW-1185">Reference proteome</keyword>
<feature type="domain" description="Clr5" evidence="2">
    <location>
        <begin position="1"/>
        <end position="71"/>
    </location>
</feature>
<accession>A0A8H4L540</accession>
<evidence type="ECO:0000259" key="2">
    <source>
        <dbReference type="Pfam" id="PF14420"/>
    </source>
</evidence>
<feature type="region of interest" description="Disordered" evidence="1">
    <location>
        <begin position="134"/>
        <end position="215"/>
    </location>
</feature>
<reference evidence="5 6" key="1">
    <citation type="submission" date="2020-01" db="EMBL/GenBank/DDBJ databases">
        <title>Identification and distribution of gene clusters putatively required for synthesis of sphingolipid metabolism inhibitors in phylogenetically diverse species of the filamentous fungus Fusarium.</title>
        <authorList>
            <person name="Kim H.-S."/>
            <person name="Busman M."/>
            <person name="Brown D.W."/>
            <person name="Divon H."/>
            <person name="Uhlig S."/>
            <person name="Proctor R.H."/>
        </authorList>
    </citation>
    <scope>NUCLEOTIDE SEQUENCE [LARGE SCALE GENOMIC DNA]</scope>
    <source>
        <strain evidence="5 6">NRRL 20459</strain>
    </source>
</reference>
<organism evidence="5 6">
    <name type="scientific">Fusarium albosuccineum</name>
    <dbReference type="NCBI Taxonomy" id="1237068"/>
    <lineage>
        <taxon>Eukaryota</taxon>
        <taxon>Fungi</taxon>
        <taxon>Dikarya</taxon>
        <taxon>Ascomycota</taxon>
        <taxon>Pezizomycotina</taxon>
        <taxon>Sordariomycetes</taxon>
        <taxon>Hypocreomycetidae</taxon>
        <taxon>Hypocreales</taxon>
        <taxon>Nectriaceae</taxon>
        <taxon>Fusarium</taxon>
        <taxon>Fusarium decemcellulare species complex</taxon>
    </lineage>
</organism>
<feature type="compositionally biased region" description="Basic and acidic residues" evidence="1">
    <location>
        <begin position="437"/>
        <end position="446"/>
    </location>
</feature>
<feature type="region of interest" description="Disordered" evidence="1">
    <location>
        <begin position="391"/>
        <end position="504"/>
    </location>
</feature>
<dbReference type="Pfam" id="PF24465">
    <property type="entry name" value="Tri-helical"/>
    <property type="match status" value="2"/>
</dbReference>
<feature type="compositionally biased region" description="Basic and acidic residues" evidence="1">
    <location>
        <begin position="134"/>
        <end position="146"/>
    </location>
</feature>
<comment type="caution">
    <text evidence="5">The sequence shown here is derived from an EMBL/GenBank/DDBJ whole genome shotgun (WGS) entry which is preliminary data.</text>
</comment>
<feature type="compositionally biased region" description="Basic residues" evidence="1">
    <location>
        <begin position="194"/>
        <end position="207"/>
    </location>
</feature>
<evidence type="ECO:0000256" key="1">
    <source>
        <dbReference type="SAM" id="MobiDB-lite"/>
    </source>
</evidence>
<feature type="domain" description="DUF7767" evidence="4">
    <location>
        <begin position="592"/>
        <end position="683"/>
    </location>
</feature>
<dbReference type="EMBL" id="JAADYS010001738">
    <property type="protein sequence ID" value="KAF4461344.1"/>
    <property type="molecule type" value="Genomic_DNA"/>
</dbReference>
<sequence length="683" mass="77011">MVYHWAPHKEICYRMYITERRPLEEIIEHMKRVYSFKPRSEVVDSYGFPQLTQSDNSKRAYQVQFSRWNFPSKQKPAHKDDRLVKRVHELWQKNAPQREMLRILKDEEGFDINSRELTRVRARNRWLLRARHGDRARPGDVERDSPDSPGDASPAQDGDSTTSLPSQGPGTSGQPIAKGVTNAEHTSHDIPAPKPRRISKRQSRRNRQQVAGTDELVRFPSEMTLNASKDALGLDSTTYQETRECFARICQEESIIKKTLAGPDKWDYVKNRLVHERPHLQEVVWVSNARLALDIICSDVTKRLRNMDTKMTLVDAKNMLGLDPQQSREVRTSLHEVLCDAQFTCKSDGTAEEWEVIKKRWMEKCELIQNLPASQEFRRALEVVARDVVKRKRDEKRVQGSSKSHGAGQQKEVSQPETHPDKQQPESRILQPEYEEQQERHGRSLETAESPSSAFATPDRRAPRASSSASPPPLIDEGLDNSMGSSSFEPMPEVTQNSRMEFPPPGRSMPAHAPMPIQPPVSNLPSSNGVLPQPHRMLGSSASANMSLNSQYGSPIYMGTGSQSTFMDQQYVSHEFSAAPANPIFQNVAPVSTAFAIFLRLHPSSTYATNTNLWIGTMSSQSVQELRQTAVAKFPGALCVRIEGILKDAKGTELPLQIQEDEELGAYFAHMQGGSPTFAVQLV</sequence>
<proteinExistence type="predicted"/>